<keyword evidence="4" id="KW-0963">Cytoplasm</keyword>
<feature type="compositionally biased region" description="Basic and acidic residues" evidence="5">
    <location>
        <begin position="8"/>
        <end position="20"/>
    </location>
</feature>
<comment type="caution">
    <text evidence="6">The sequence shown here is derived from an EMBL/GenBank/DDBJ whole genome shotgun (WGS) entry which is preliminary data.</text>
</comment>
<comment type="similarity">
    <text evidence="1 4">Belongs to the endosulfine family.</text>
</comment>
<dbReference type="PANTHER" id="PTHR10358">
    <property type="entry name" value="ENDOSULFINE"/>
    <property type="match status" value="1"/>
</dbReference>
<gene>
    <name evidence="6" type="ORF">LSH36_223g01062</name>
</gene>
<protein>
    <recommendedName>
        <fullName evidence="8">cAMP-regulated phosphoprotein 19</fullName>
    </recommendedName>
</protein>
<keyword evidence="7" id="KW-1185">Reference proteome</keyword>
<keyword evidence="2 4" id="KW-0498">Mitosis</keyword>
<feature type="compositionally biased region" description="Basic and acidic residues" evidence="5">
    <location>
        <begin position="29"/>
        <end position="43"/>
    </location>
</feature>
<keyword evidence="4" id="KW-0132">Cell division</keyword>
<organism evidence="6 7">
    <name type="scientific">Paralvinella palmiformis</name>
    <dbReference type="NCBI Taxonomy" id="53620"/>
    <lineage>
        <taxon>Eukaryota</taxon>
        <taxon>Metazoa</taxon>
        <taxon>Spiralia</taxon>
        <taxon>Lophotrochozoa</taxon>
        <taxon>Annelida</taxon>
        <taxon>Polychaeta</taxon>
        <taxon>Sedentaria</taxon>
        <taxon>Canalipalpata</taxon>
        <taxon>Terebellida</taxon>
        <taxon>Terebelliformia</taxon>
        <taxon>Alvinellidae</taxon>
        <taxon>Paralvinella</taxon>
    </lineage>
</organism>
<proteinExistence type="inferred from homology"/>
<comment type="subcellular location">
    <subcellularLocation>
        <location evidence="4">Cytoplasm</location>
    </subcellularLocation>
</comment>
<keyword evidence="3 4" id="KW-0650">Protein phosphatase inhibitor</keyword>
<dbReference type="InterPro" id="IPR006760">
    <property type="entry name" value="Endosulphine"/>
</dbReference>
<reference evidence="6" key="1">
    <citation type="journal article" date="2023" name="Mol. Biol. Evol.">
        <title>Third-Generation Sequencing Reveals the Adaptive Role of the Epigenome in Three Deep-Sea Polychaetes.</title>
        <authorList>
            <person name="Perez M."/>
            <person name="Aroh O."/>
            <person name="Sun Y."/>
            <person name="Lan Y."/>
            <person name="Juniper S.K."/>
            <person name="Young C.R."/>
            <person name="Angers B."/>
            <person name="Qian P.Y."/>
        </authorList>
    </citation>
    <scope>NUCLEOTIDE SEQUENCE</scope>
    <source>
        <strain evidence="6">P08H-3</strain>
    </source>
</reference>
<evidence type="ECO:0008006" key="8">
    <source>
        <dbReference type="Google" id="ProtNLM"/>
    </source>
</evidence>
<evidence type="ECO:0000256" key="3">
    <source>
        <dbReference type="ARBA" id="ARBA00023272"/>
    </source>
</evidence>
<evidence type="ECO:0000256" key="5">
    <source>
        <dbReference type="SAM" id="MobiDB-lite"/>
    </source>
</evidence>
<dbReference type="GO" id="GO:0004864">
    <property type="term" value="F:protein phosphatase inhibitor activity"/>
    <property type="evidence" value="ECO:0007669"/>
    <property type="project" value="UniProtKB-KW"/>
</dbReference>
<dbReference type="GO" id="GO:0005737">
    <property type="term" value="C:cytoplasm"/>
    <property type="evidence" value="ECO:0007669"/>
    <property type="project" value="UniProtKB-SubCell"/>
</dbReference>
<evidence type="ECO:0000313" key="6">
    <source>
        <dbReference type="EMBL" id="KAK2156037.1"/>
    </source>
</evidence>
<dbReference type="EMBL" id="JAODUP010000223">
    <property type="protein sequence ID" value="KAK2156037.1"/>
    <property type="molecule type" value="Genomic_DNA"/>
</dbReference>
<dbReference type="AlphaFoldDB" id="A0AAD9N3R1"/>
<name>A0AAD9N3R1_9ANNE</name>
<evidence type="ECO:0000256" key="2">
    <source>
        <dbReference type="ARBA" id="ARBA00022776"/>
    </source>
</evidence>
<keyword evidence="4" id="KW-0131">Cell cycle</keyword>
<dbReference type="Proteomes" id="UP001208570">
    <property type="component" value="Unassembled WGS sequence"/>
</dbReference>
<evidence type="ECO:0000256" key="1">
    <source>
        <dbReference type="ARBA" id="ARBA00010520"/>
    </source>
</evidence>
<sequence>MSNMSEEQITRTQEETKENVNDQNPQEPAKTKTDLENDEEAKLRAKYPGLKGPGSNAFLQKRLSRGQKYFDSGDYNMAKAKMGGGAASKPVVPTQKLILQTSTGEAIPTPEAIPHKKTHLTKSKLLSPSNLS</sequence>
<dbReference type="Pfam" id="PF04667">
    <property type="entry name" value="Endosulfine"/>
    <property type="match status" value="1"/>
</dbReference>
<accession>A0AAD9N3R1</accession>
<evidence type="ECO:0000256" key="4">
    <source>
        <dbReference type="RuleBase" id="RU363120"/>
    </source>
</evidence>
<feature type="region of interest" description="Disordered" evidence="5">
    <location>
        <begin position="1"/>
        <end position="57"/>
    </location>
</feature>
<dbReference type="PANTHER" id="PTHR10358:SF6">
    <property type="entry name" value="ENDOSULFINE, ISOFORM A"/>
    <property type="match status" value="1"/>
</dbReference>
<dbReference type="GO" id="GO:0051301">
    <property type="term" value="P:cell division"/>
    <property type="evidence" value="ECO:0007669"/>
    <property type="project" value="UniProtKB-KW"/>
</dbReference>
<evidence type="ECO:0000313" key="7">
    <source>
        <dbReference type="Proteomes" id="UP001208570"/>
    </source>
</evidence>
<comment type="function">
    <text evidence="4">Protein phosphatase inhibitor that specifically inhibits protein phosphatase 2A (PP2A) during mitosis.</text>
</comment>